<reference evidence="2" key="1">
    <citation type="journal article" date="2023" name="GigaByte">
        <title>Genome assembly of the bearded iris, Iris pallida Lam.</title>
        <authorList>
            <person name="Bruccoleri R.E."/>
            <person name="Oakeley E.J."/>
            <person name="Faust A.M.E."/>
            <person name="Altorfer M."/>
            <person name="Dessus-Babus S."/>
            <person name="Burckhardt D."/>
            <person name="Oertli M."/>
            <person name="Naumann U."/>
            <person name="Petersen F."/>
            <person name="Wong J."/>
        </authorList>
    </citation>
    <scope>NUCLEOTIDE SEQUENCE</scope>
    <source>
        <strain evidence="2">GSM-AAB239-AS_SAM_17_03QT</strain>
    </source>
</reference>
<dbReference type="Proteomes" id="UP001140949">
    <property type="component" value="Unassembled WGS sequence"/>
</dbReference>
<protein>
    <submittedName>
        <fullName evidence="2">Uncharacterized protein</fullName>
    </submittedName>
</protein>
<comment type="caution">
    <text evidence="2">The sequence shown here is derived from an EMBL/GenBank/DDBJ whole genome shotgun (WGS) entry which is preliminary data.</text>
</comment>
<keyword evidence="4" id="KW-1185">Reference proteome</keyword>
<reference evidence="2" key="2">
    <citation type="submission" date="2023-04" db="EMBL/GenBank/DDBJ databases">
        <authorList>
            <person name="Bruccoleri R.E."/>
            <person name="Oakeley E.J."/>
            <person name="Faust A.-M."/>
            <person name="Dessus-Babus S."/>
            <person name="Altorfer M."/>
            <person name="Burckhardt D."/>
            <person name="Oertli M."/>
            <person name="Naumann U."/>
            <person name="Petersen F."/>
            <person name="Wong J."/>
        </authorList>
    </citation>
    <scope>NUCLEOTIDE SEQUENCE</scope>
    <source>
        <strain evidence="2">GSM-AAB239-AS_SAM_17_03QT</strain>
        <tissue evidence="2">Leaf</tissue>
    </source>
</reference>
<dbReference type="EMBL" id="JANAVB010005598">
    <property type="protein sequence ID" value="KAJ6846425.1"/>
    <property type="molecule type" value="Genomic_DNA"/>
</dbReference>
<dbReference type="EMBL" id="JANAVB010034367">
    <property type="protein sequence ID" value="KAJ6807025.1"/>
    <property type="molecule type" value="Genomic_DNA"/>
</dbReference>
<evidence type="ECO:0000313" key="4">
    <source>
        <dbReference type="Proteomes" id="UP001140949"/>
    </source>
</evidence>
<sequence>MGDSGGPRPEPAEGPLPVPSDPEGPQLEGAAADVRSEAGKEGGGQDHLHLRRGGALPPQHRGPRRYGRARALAPPQGPPPPSQQHLTMHHSNSFSVERTWSLAF</sequence>
<evidence type="ECO:0000313" key="3">
    <source>
        <dbReference type="EMBL" id="KAJ6846425.1"/>
    </source>
</evidence>
<feature type="region of interest" description="Disordered" evidence="1">
    <location>
        <begin position="1"/>
        <end position="92"/>
    </location>
</feature>
<name>A0AAX6ETD4_IRIPA</name>
<gene>
    <name evidence="2" type="ORF">M6B38_106500</name>
    <name evidence="3" type="ORF">M6B38_280780</name>
</gene>
<dbReference type="AlphaFoldDB" id="A0AAX6ETD4"/>
<feature type="compositionally biased region" description="Pro residues" evidence="1">
    <location>
        <begin position="8"/>
        <end position="22"/>
    </location>
</feature>
<evidence type="ECO:0000313" key="2">
    <source>
        <dbReference type="EMBL" id="KAJ6807025.1"/>
    </source>
</evidence>
<evidence type="ECO:0000256" key="1">
    <source>
        <dbReference type="SAM" id="MobiDB-lite"/>
    </source>
</evidence>
<accession>A0AAX6ETD4</accession>
<feature type="compositionally biased region" description="Basic and acidic residues" evidence="1">
    <location>
        <begin position="34"/>
        <end position="48"/>
    </location>
</feature>
<organism evidence="2 4">
    <name type="scientific">Iris pallida</name>
    <name type="common">Sweet iris</name>
    <dbReference type="NCBI Taxonomy" id="29817"/>
    <lineage>
        <taxon>Eukaryota</taxon>
        <taxon>Viridiplantae</taxon>
        <taxon>Streptophyta</taxon>
        <taxon>Embryophyta</taxon>
        <taxon>Tracheophyta</taxon>
        <taxon>Spermatophyta</taxon>
        <taxon>Magnoliopsida</taxon>
        <taxon>Liliopsida</taxon>
        <taxon>Asparagales</taxon>
        <taxon>Iridaceae</taxon>
        <taxon>Iridoideae</taxon>
        <taxon>Irideae</taxon>
        <taxon>Iris</taxon>
    </lineage>
</organism>
<proteinExistence type="predicted"/>